<keyword evidence="7" id="KW-1185">Reference proteome</keyword>
<dbReference type="SUPFAM" id="SSF51905">
    <property type="entry name" value="FAD/NAD(P)-binding domain"/>
    <property type="match status" value="1"/>
</dbReference>
<dbReference type="PANTHER" id="PTHR13847">
    <property type="entry name" value="SARCOSINE DEHYDROGENASE-RELATED"/>
    <property type="match status" value="1"/>
</dbReference>
<dbReference type="Proteomes" id="UP000243884">
    <property type="component" value="Unassembled WGS sequence"/>
</dbReference>
<dbReference type="Gene3D" id="3.30.9.10">
    <property type="entry name" value="D-Amino Acid Oxidase, subunit A, domain 2"/>
    <property type="match status" value="1"/>
</dbReference>
<comment type="similarity">
    <text evidence="2">Belongs to the DadA oxidoreductase family.</text>
</comment>
<dbReference type="SUPFAM" id="SSF54373">
    <property type="entry name" value="FAD-linked reductases, C-terminal domain"/>
    <property type="match status" value="1"/>
</dbReference>
<reference evidence="7" key="1">
    <citation type="submission" date="2017-04" db="EMBL/GenBank/DDBJ databases">
        <authorList>
            <person name="Varghese N."/>
            <person name="Submissions S."/>
        </authorList>
    </citation>
    <scope>NUCLEOTIDE SEQUENCE [LARGE SCALE GENOMIC DNA]</scope>
    <source>
        <strain evidence="7">DSM 21500</strain>
    </source>
</reference>
<dbReference type="PANTHER" id="PTHR13847:SF286">
    <property type="entry name" value="D-AMINO ACID DEHYDROGENASE"/>
    <property type="match status" value="1"/>
</dbReference>
<evidence type="ECO:0000313" key="6">
    <source>
        <dbReference type="EMBL" id="SMC39050.1"/>
    </source>
</evidence>
<evidence type="ECO:0000313" key="7">
    <source>
        <dbReference type="Proteomes" id="UP000243884"/>
    </source>
</evidence>
<dbReference type="OrthoDB" id="9805337at2"/>
<evidence type="ECO:0000256" key="1">
    <source>
        <dbReference type="ARBA" id="ARBA00001974"/>
    </source>
</evidence>
<dbReference type="Pfam" id="PF01266">
    <property type="entry name" value="DAO"/>
    <property type="match status" value="1"/>
</dbReference>
<evidence type="ECO:0000256" key="2">
    <source>
        <dbReference type="ARBA" id="ARBA00009410"/>
    </source>
</evidence>
<accession>A0A1W1YS63</accession>
<organism evidence="6 7">
    <name type="scientific">Aerococcus suis</name>
    <dbReference type="NCBI Taxonomy" id="371602"/>
    <lineage>
        <taxon>Bacteria</taxon>
        <taxon>Bacillati</taxon>
        <taxon>Bacillota</taxon>
        <taxon>Bacilli</taxon>
        <taxon>Lactobacillales</taxon>
        <taxon>Aerococcaceae</taxon>
        <taxon>Aerococcus</taxon>
    </lineage>
</organism>
<keyword evidence="3" id="KW-0285">Flavoprotein</keyword>
<dbReference type="STRING" id="371602.SAMN04487984_0885"/>
<dbReference type="GO" id="GO:0005737">
    <property type="term" value="C:cytoplasm"/>
    <property type="evidence" value="ECO:0007669"/>
    <property type="project" value="TreeGrafter"/>
</dbReference>
<dbReference type="Gene3D" id="3.50.50.60">
    <property type="entry name" value="FAD/NAD(P)-binding domain"/>
    <property type="match status" value="1"/>
</dbReference>
<evidence type="ECO:0000259" key="5">
    <source>
        <dbReference type="Pfam" id="PF01266"/>
    </source>
</evidence>
<feature type="domain" description="FAD dependent oxidoreductase" evidence="5">
    <location>
        <begin position="4"/>
        <end position="350"/>
    </location>
</feature>
<dbReference type="GO" id="GO:0016491">
    <property type="term" value="F:oxidoreductase activity"/>
    <property type="evidence" value="ECO:0007669"/>
    <property type="project" value="UniProtKB-KW"/>
</dbReference>
<dbReference type="InterPro" id="IPR036188">
    <property type="entry name" value="FAD/NAD-bd_sf"/>
</dbReference>
<dbReference type="RefSeq" id="WP_084099014.1">
    <property type="nucleotide sequence ID" value="NZ_FWXK01000004.1"/>
</dbReference>
<dbReference type="EMBL" id="FWXK01000004">
    <property type="protein sequence ID" value="SMC39050.1"/>
    <property type="molecule type" value="Genomic_DNA"/>
</dbReference>
<keyword evidence="4" id="KW-0560">Oxidoreductase</keyword>
<dbReference type="AlphaFoldDB" id="A0A1W1YS63"/>
<evidence type="ECO:0000256" key="4">
    <source>
        <dbReference type="ARBA" id="ARBA00023002"/>
    </source>
</evidence>
<comment type="cofactor">
    <cofactor evidence="1">
        <name>FAD</name>
        <dbReference type="ChEBI" id="CHEBI:57692"/>
    </cofactor>
</comment>
<protein>
    <submittedName>
        <fullName evidence="6">Glycine/D-amino acid oxidase</fullName>
    </submittedName>
</protein>
<dbReference type="InterPro" id="IPR006076">
    <property type="entry name" value="FAD-dep_OxRdtase"/>
</dbReference>
<name>A0A1W1YS63_9LACT</name>
<gene>
    <name evidence="6" type="ORF">SAMN04487984_0885</name>
</gene>
<sequence length="374" mass="41625">MKNIAVIGGGIVGSTAAYYLSKDPNINVTLFDYQKGQATKAAAGIICPWFSKRRNKPWYRLSNQGAHFYLDLLQDMAADGLQTKAYQKKTTWIVKKKEKLAHDLLKVGHKRQENAPLIQQLEIISTEQIQSVFPNLNPDFHVIETDAGAIIDGEQFCHDLQQLAVNNGAQIIEDQVAIRHLSANSVQISGHHTERQDFSGAILVTGAWLAELLEPLDYHVDVRPQKGQLAVYQTTYPTDQLPLIMLDGEGDIIPHQQGQIFVGASHEDDKGFDLTEDMSPLTELIDEFDRFFPTMADIKPDQIKIGTRAYTSDYAPFFGHLSDAPHITVASGLGSSGLTSGPLIGYELAHSYIDGQTTINWDDYPVENYISKKR</sequence>
<evidence type="ECO:0000256" key="3">
    <source>
        <dbReference type="ARBA" id="ARBA00022630"/>
    </source>
</evidence>
<proteinExistence type="inferred from homology"/>